<accession>W0ED41</accession>
<name>W0ED41_9FIRM</name>
<dbReference type="Gene3D" id="3.40.50.11440">
    <property type="match status" value="1"/>
</dbReference>
<dbReference type="AlphaFoldDB" id="W0ED41"/>
<dbReference type="Pfam" id="PF21113">
    <property type="entry name" value="LarA_C"/>
    <property type="match status" value="1"/>
</dbReference>
<dbReference type="HOGENOM" id="CLU_050189_0_0_9"/>
<dbReference type="InterPro" id="IPR047926">
    <property type="entry name" value="Ni_dep_LarA"/>
</dbReference>
<feature type="domain" description="LarA-like N-terminal" evidence="1">
    <location>
        <begin position="7"/>
        <end position="206"/>
    </location>
</feature>
<keyword evidence="4" id="KW-1185">Reference proteome</keyword>
<dbReference type="Proteomes" id="UP000010847">
    <property type="component" value="Chromosome"/>
</dbReference>
<dbReference type="InterPro" id="IPR048520">
    <property type="entry name" value="LarA_C"/>
</dbReference>
<sequence>MKVKLAYGKSGMNIEVSNDSKVIIPTHLNRIEDDHKAVLQALRNPIGTQPLSEMVKPSDRVVIVISDITRPTPSHKLVPWILEELQHVPIGNITIINGLGTHRDNTQEELIEMLGKNIVDSVRIINHHCQEKSELSRIGTSKFGCEVYLNKEFVEADFRIVTGFIEPHFFAGFSGGPKGVMPGIAGLETILAFHNAKMIGHSLATWGVLENNPLQEFAREVNSFCKPDFLLNVALNGKKEITNVFAGELTQTHSEGCAYVKKHAMMQCEHRYDVVITTNAGYPLDQNLYQAVKGMDAARKIVKQEGTIICAAECSDGMPSHGNFSKILQMRNTSKELLEMINDPSFQMFDQWEAQRLAMIQEWADVYMYSNLPDESVEIAKLTPTKNIEQTLDELKQKYGASMSIAVLPLGPLTIPYVEEK</sequence>
<protein>
    <submittedName>
        <fullName evidence="3">Uncharacterized protein</fullName>
    </submittedName>
</protein>
<dbReference type="KEGG" id="dmt:DESME_07920"/>
<dbReference type="EMBL" id="CP007032">
    <property type="protein sequence ID" value="AHF07001.1"/>
    <property type="molecule type" value="Genomic_DNA"/>
</dbReference>
<dbReference type="OrthoDB" id="9770545at2"/>
<dbReference type="NCBIfam" id="NF033504">
    <property type="entry name" value="Ni_dep_LarA"/>
    <property type="match status" value="1"/>
</dbReference>
<dbReference type="PANTHER" id="PTHR33171:SF17">
    <property type="entry name" value="LARA-LIKE N-TERMINAL DOMAIN-CONTAINING PROTEIN"/>
    <property type="match status" value="1"/>
</dbReference>
<dbReference type="InterPro" id="IPR048068">
    <property type="entry name" value="LarA-like"/>
</dbReference>
<gene>
    <name evidence="3" type="ORF">DESME_07920</name>
</gene>
<dbReference type="PANTHER" id="PTHR33171">
    <property type="entry name" value="LAR_N DOMAIN-CONTAINING PROTEIN"/>
    <property type="match status" value="1"/>
</dbReference>
<evidence type="ECO:0000313" key="4">
    <source>
        <dbReference type="Proteomes" id="UP000010847"/>
    </source>
</evidence>
<dbReference type="InterPro" id="IPR018657">
    <property type="entry name" value="LarA-like_N"/>
</dbReference>
<dbReference type="InterPro" id="IPR043166">
    <property type="entry name" value="LarA-like_C"/>
</dbReference>
<dbReference type="GO" id="GO:0050043">
    <property type="term" value="F:lactate racemase activity"/>
    <property type="evidence" value="ECO:0007669"/>
    <property type="project" value="InterPro"/>
</dbReference>
<dbReference type="Pfam" id="PF09861">
    <property type="entry name" value="Lar_N"/>
    <property type="match status" value="1"/>
</dbReference>
<feature type="domain" description="Lactate racemase C-terminal" evidence="2">
    <location>
        <begin position="271"/>
        <end position="411"/>
    </location>
</feature>
<evidence type="ECO:0000259" key="2">
    <source>
        <dbReference type="Pfam" id="PF21113"/>
    </source>
</evidence>
<organism evidence="3 4">
    <name type="scientific">Desulfitobacterium metallireducens DSM 15288</name>
    <dbReference type="NCBI Taxonomy" id="871968"/>
    <lineage>
        <taxon>Bacteria</taxon>
        <taxon>Bacillati</taxon>
        <taxon>Bacillota</taxon>
        <taxon>Clostridia</taxon>
        <taxon>Eubacteriales</taxon>
        <taxon>Desulfitobacteriaceae</taxon>
        <taxon>Desulfitobacterium</taxon>
    </lineage>
</organism>
<reference evidence="3 4" key="1">
    <citation type="submission" date="2013-12" db="EMBL/GenBank/DDBJ databases">
        <authorList>
            <consortium name="DOE Joint Genome Institute"/>
            <person name="Smidt H."/>
            <person name="Huntemann M."/>
            <person name="Han J."/>
            <person name="Chen A."/>
            <person name="Kyrpides N."/>
            <person name="Mavromatis K."/>
            <person name="Markowitz V."/>
            <person name="Palaniappan K."/>
            <person name="Ivanova N."/>
            <person name="Schaumberg A."/>
            <person name="Pati A."/>
            <person name="Liolios K."/>
            <person name="Nordberg H.P."/>
            <person name="Cantor M.N."/>
            <person name="Hua S.X."/>
            <person name="Woyke T."/>
        </authorList>
    </citation>
    <scope>NUCLEOTIDE SEQUENCE [LARGE SCALE GENOMIC DNA]</scope>
    <source>
        <strain evidence="4">DSM 15288</strain>
    </source>
</reference>
<dbReference type="eggNOG" id="COG3875">
    <property type="taxonomic scope" value="Bacteria"/>
</dbReference>
<evidence type="ECO:0000259" key="1">
    <source>
        <dbReference type="Pfam" id="PF09861"/>
    </source>
</evidence>
<dbReference type="Gene3D" id="3.90.226.30">
    <property type="match status" value="1"/>
</dbReference>
<proteinExistence type="predicted"/>
<dbReference type="RefSeq" id="WP_006717024.1">
    <property type="nucleotide sequence ID" value="NZ_CP007032.1"/>
</dbReference>
<dbReference type="STRING" id="871968.DESME_07920"/>
<evidence type="ECO:0000313" key="3">
    <source>
        <dbReference type="EMBL" id="AHF07001.1"/>
    </source>
</evidence>